<feature type="chain" id="PRO_5003026641" evidence="6">
    <location>
        <begin position="24"/>
        <end position="703"/>
    </location>
</feature>
<keyword evidence="9" id="KW-1185">Reference proteome</keyword>
<keyword evidence="1 4" id="KW-0378">Hydrolase</keyword>
<dbReference type="eggNOG" id="COG0729">
    <property type="taxonomic scope" value="Bacteria"/>
</dbReference>
<evidence type="ECO:0000256" key="1">
    <source>
        <dbReference type="ARBA" id="ARBA00022801"/>
    </source>
</evidence>
<dbReference type="PROSITE" id="PS51635">
    <property type="entry name" value="PNPLA"/>
    <property type="match status" value="1"/>
</dbReference>
<keyword evidence="6" id="KW-0732">Signal</keyword>
<dbReference type="InterPro" id="IPR050301">
    <property type="entry name" value="NTE"/>
</dbReference>
<feature type="active site" description="Nucleophile" evidence="4">
    <location>
        <position position="89"/>
    </location>
</feature>
<dbReference type="eggNOG" id="COG1752">
    <property type="taxonomic scope" value="Bacteria"/>
</dbReference>
<dbReference type="EMBL" id="ACKS01000031">
    <property type="protein sequence ID" value="EFA44916.1"/>
    <property type="molecule type" value="Genomic_DNA"/>
</dbReference>
<keyword evidence="2 4" id="KW-0442">Lipid degradation</keyword>
<evidence type="ECO:0000256" key="6">
    <source>
        <dbReference type="SAM" id="SignalP"/>
    </source>
</evidence>
<evidence type="ECO:0000313" key="9">
    <source>
        <dbReference type="Proteomes" id="UP000003160"/>
    </source>
</evidence>
<evidence type="ECO:0000256" key="5">
    <source>
        <dbReference type="SAM" id="MobiDB-lite"/>
    </source>
</evidence>
<evidence type="ECO:0000259" key="7">
    <source>
        <dbReference type="PROSITE" id="PS51635"/>
    </source>
</evidence>
<evidence type="ECO:0000256" key="4">
    <source>
        <dbReference type="PROSITE-ProRule" id="PRU01161"/>
    </source>
</evidence>
<dbReference type="OrthoDB" id="9770965at2"/>
<proteinExistence type="predicted"/>
<dbReference type="InterPro" id="IPR043864">
    <property type="entry name" value="Omp85-like_dom"/>
</dbReference>
<evidence type="ECO:0000256" key="2">
    <source>
        <dbReference type="ARBA" id="ARBA00022963"/>
    </source>
</evidence>
<gene>
    <name evidence="8" type="ORF">HMPREF0645_0712</name>
</gene>
<dbReference type="Gene3D" id="2.40.160.50">
    <property type="entry name" value="membrane protein fhac: a member of the omp85/tpsb transporter family"/>
    <property type="match status" value="1"/>
</dbReference>
<dbReference type="GO" id="GO:0016042">
    <property type="term" value="P:lipid catabolic process"/>
    <property type="evidence" value="ECO:0007669"/>
    <property type="project" value="UniProtKB-UniRule"/>
</dbReference>
<organism evidence="8 9">
    <name type="scientific">Hallella bergensis DSM 17361</name>
    <dbReference type="NCBI Taxonomy" id="585502"/>
    <lineage>
        <taxon>Bacteria</taxon>
        <taxon>Pseudomonadati</taxon>
        <taxon>Bacteroidota</taxon>
        <taxon>Bacteroidia</taxon>
        <taxon>Bacteroidales</taxon>
        <taxon>Prevotellaceae</taxon>
        <taxon>Hallella</taxon>
    </lineage>
</organism>
<feature type="short sequence motif" description="GXSXG" evidence="4">
    <location>
        <begin position="87"/>
        <end position="91"/>
    </location>
</feature>
<dbReference type="HOGENOM" id="CLU_014750_2_0_10"/>
<keyword evidence="3 4" id="KW-0443">Lipid metabolism</keyword>
<feature type="domain" description="PNPLA" evidence="7">
    <location>
        <begin position="56"/>
        <end position="248"/>
    </location>
</feature>
<dbReference type="PANTHER" id="PTHR14226">
    <property type="entry name" value="NEUROPATHY TARGET ESTERASE/SWISS CHEESE D.MELANOGASTER"/>
    <property type="match status" value="1"/>
</dbReference>
<dbReference type="PANTHER" id="PTHR14226:SF76">
    <property type="entry name" value="NTE FAMILY PROTEIN RSSA"/>
    <property type="match status" value="1"/>
</dbReference>
<dbReference type="SUPFAM" id="SSF52151">
    <property type="entry name" value="FabD/lysophospholipase-like"/>
    <property type="match status" value="1"/>
</dbReference>
<dbReference type="Pfam" id="PF19143">
    <property type="entry name" value="Omp85_2"/>
    <property type="match status" value="1"/>
</dbReference>
<dbReference type="Proteomes" id="UP000003160">
    <property type="component" value="Unassembled WGS sequence"/>
</dbReference>
<feature type="active site" description="Proton acceptor" evidence="4">
    <location>
        <position position="235"/>
    </location>
</feature>
<dbReference type="InterPro" id="IPR016035">
    <property type="entry name" value="Acyl_Trfase/lysoPLipase"/>
</dbReference>
<feature type="short sequence motif" description="DGA/G" evidence="4">
    <location>
        <begin position="235"/>
        <end position="237"/>
    </location>
</feature>
<feature type="signal peptide" evidence="6">
    <location>
        <begin position="1"/>
        <end position="23"/>
    </location>
</feature>
<dbReference type="Pfam" id="PF01734">
    <property type="entry name" value="Patatin"/>
    <property type="match status" value="1"/>
</dbReference>
<name>D1PUS7_9BACT</name>
<feature type="region of interest" description="Disordered" evidence="5">
    <location>
        <begin position="344"/>
        <end position="371"/>
    </location>
</feature>
<dbReference type="InterPro" id="IPR002641">
    <property type="entry name" value="PNPLA_dom"/>
</dbReference>
<dbReference type="AlphaFoldDB" id="D1PUS7"/>
<comment type="caution">
    <text evidence="8">The sequence shown here is derived from an EMBL/GenBank/DDBJ whole genome shotgun (WGS) entry which is preliminary data.</text>
</comment>
<reference evidence="8 9" key="1">
    <citation type="submission" date="2009-10" db="EMBL/GenBank/DDBJ databases">
        <authorList>
            <person name="Qin X."/>
            <person name="Bachman B."/>
            <person name="Battles P."/>
            <person name="Bell A."/>
            <person name="Bess C."/>
            <person name="Bickham C."/>
            <person name="Chaboub L."/>
            <person name="Chen D."/>
            <person name="Coyle M."/>
            <person name="Deiros D.R."/>
            <person name="Dinh H."/>
            <person name="Forbes L."/>
            <person name="Fowler G."/>
            <person name="Francisco L."/>
            <person name="Fu Q."/>
            <person name="Gubbala S."/>
            <person name="Hale W."/>
            <person name="Han Y."/>
            <person name="Hemphill L."/>
            <person name="Highlander S.K."/>
            <person name="Hirani K."/>
            <person name="Hogues M."/>
            <person name="Jackson L."/>
            <person name="Jakkamsetti A."/>
            <person name="Javaid M."/>
            <person name="Jiang H."/>
            <person name="Korchina V."/>
            <person name="Kovar C."/>
            <person name="Lara F."/>
            <person name="Lee S."/>
            <person name="Mata R."/>
            <person name="Mathew T."/>
            <person name="Moen C."/>
            <person name="Morales K."/>
            <person name="Munidasa M."/>
            <person name="Nazareth L."/>
            <person name="Ngo R."/>
            <person name="Nguyen L."/>
            <person name="Okwuonu G."/>
            <person name="Ongeri F."/>
            <person name="Patil S."/>
            <person name="Petrosino J."/>
            <person name="Pham C."/>
            <person name="Pham P."/>
            <person name="Pu L.-L."/>
            <person name="Puazo M."/>
            <person name="Raj R."/>
            <person name="Reid J."/>
            <person name="Rouhana J."/>
            <person name="Saada N."/>
            <person name="Shang Y."/>
            <person name="Simmons D."/>
            <person name="Thornton R."/>
            <person name="Warren J."/>
            <person name="Weissenberger G."/>
            <person name="Zhang J."/>
            <person name="Zhang L."/>
            <person name="Zhou C."/>
            <person name="Zhu D."/>
            <person name="Muzny D."/>
            <person name="Worley K."/>
            <person name="Gibbs R."/>
        </authorList>
    </citation>
    <scope>NUCLEOTIDE SEQUENCE [LARGE SCALE GENOMIC DNA]</scope>
    <source>
        <strain evidence="8 9">DSM 17361</strain>
    </source>
</reference>
<dbReference type="CDD" id="cd07205">
    <property type="entry name" value="Pat_PNPLA6_PNPLA7_NTE1_like"/>
    <property type="match status" value="1"/>
</dbReference>
<evidence type="ECO:0000256" key="3">
    <source>
        <dbReference type="ARBA" id="ARBA00023098"/>
    </source>
</evidence>
<accession>D1PUS7</accession>
<dbReference type="RefSeq" id="WP_007172826.1">
    <property type="nucleotide sequence ID" value="NZ_GG704780.1"/>
</dbReference>
<feature type="short sequence motif" description="GXGXXG" evidence="4">
    <location>
        <begin position="60"/>
        <end position="65"/>
    </location>
</feature>
<evidence type="ECO:0000313" key="8">
    <source>
        <dbReference type="EMBL" id="EFA44916.1"/>
    </source>
</evidence>
<dbReference type="GO" id="GO:0016787">
    <property type="term" value="F:hydrolase activity"/>
    <property type="evidence" value="ECO:0007669"/>
    <property type="project" value="UniProtKB-UniRule"/>
</dbReference>
<dbReference type="Gene3D" id="3.40.1090.10">
    <property type="entry name" value="Cytosolic phospholipase A2 catalytic domain"/>
    <property type="match status" value="2"/>
</dbReference>
<protein>
    <submittedName>
        <fullName evidence="8">Phospholipase, patatin family</fullName>
    </submittedName>
</protein>
<sequence length="703" mass="79432">MKNRVFKPIALFLFFAFSVHIFAQSEHDFSDKRSATPTPSQSAPVKPGNRTKKVALVLAGGGAKGMAHIGVIKVIERAGIPIDIITGTSMGSIVGGLYSCGWNGYAMDTLVRKQNWKFLLSDRADYYSQDLLNRKRQNTYLLSKNFTSKQNNISETSGLIEGKNLMRLFNRLTAGYTDSMDFSQLPIPFACVATNIMDNTEYVFTSGILANAMRTSMAIPAVFTPIRKDDMILVDGGLRNNFPADIAQKMGADYIIGSTVQGKPKTADDLANGASVIGQLVDVYCMNKYEDNLSITDIPIRVNTEGYSAASFSKAAIDTLIRRGEEEAMKHWDELMALKRKLGLPENFTPPPHEPNTAAQEAPAPTKEKNKERLPYDRIQGNLGVRFDSEEMVVLQLNGIYTPAYSPFDLEGTIRLGQDIKGEALAKWKPEHFTDVSLGYTFRHNTFDIYEKGDSKYNVTYNHHKAEFSLLNINIKNIAMDVSARWDYYNYNKVLVSSQMTNEGFKLKDDHYFSYHANFHYNSENDWIFPQRGAKFRAEYAYFTDNFTNYKDHAGFSEVSASWRMSFRLTKSLVLQPLLYGRLLFGSEIPLIRQNAIGGQWFGHYVEQQLPFVGIHHFEFTDPHFVACQIKLQEQLTTNNYILLRIAGAQHADKLHNLLDHSPILGCQAAYYYRSMFGPVGGSLSYSNRTKKPNFFINLGFEF</sequence>